<keyword evidence="1" id="KW-1133">Transmembrane helix</keyword>
<evidence type="ECO:0000256" key="1">
    <source>
        <dbReference type="SAM" id="Phobius"/>
    </source>
</evidence>
<accession>A0AAV7K6U6</accession>
<organism evidence="2 3">
    <name type="scientific">Oopsacas minuta</name>
    <dbReference type="NCBI Taxonomy" id="111878"/>
    <lineage>
        <taxon>Eukaryota</taxon>
        <taxon>Metazoa</taxon>
        <taxon>Porifera</taxon>
        <taxon>Hexactinellida</taxon>
        <taxon>Hexasterophora</taxon>
        <taxon>Lyssacinosida</taxon>
        <taxon>Leucopsacidae</taxon>
        <taxon>Oopsacas</taxon>
    </lineage>
</organism>
<proteinExistence type="predicted"/>
<keyword evidence="1" id="KW-0812">Transmembrane</keyword>
<keyword evidence="1" id="KW-0472">Membrane</keyword>
<reference evidence="2 3" key="1">
    <citation type="journal article" date="2023" name="BMC Biol.">
        <title>The compact genome of the sponge Oopsacas minuta (Hexactinellida) is lacking key metazoan core genes.</title>
        <authorList>
            <person name="Santini S."/>
            <person name="Schenkelaars Q."/>
            <person name="Jourda C."/>
            <person name="Duchesne M."/>
            <person name="Belahbib H."/>
            <person name="Rocher C."/>
            <person name="Selva M."/>
            <person name="Riesgo A."/>
            <person name="Vervoort M."/>
            <person name="Leys S.P."/>
            <person name="Kodjabachian L."/>
            <person name="Le Bivic A."/>
            <person name="Borchiellini C."/>
            <person name="Claverie J.M."/>
            <person name="Renard E."/>
        </authorList>
    </citation>
    <scope>NUCLEOTIDE SEQUENCE [LARGE SCALE GENOMIC DNA]</scope>
    <source>
        <strain evidence="2">SPO-2</strain>
    </source>
</reference>
<protein>
    <recommendedName>
        <fullName evidence="4">MARVEL domain-containing protein</fullName>
    </recommendedName>
</protein>
<evidence type="ECO:0000313" key="3">
    <source>
        <dbReference type="Proteomes" id="UP001165289"/>
    </source>
</evidence>
<evidence type="ECO:0008006" key="4">
    <source>
        <dbReference type="Google" id="ProtNLM"/>
    </source>
</evidence>
<sequence>MAEGSKFELRTYLKYFLTLKGIFRAIDFCYFGFYFVIASILSGALSPYGASTSLHQSSLGFSAFVAFWVAVGEVVMSLVDILNLSFLQPYAFIILLSETIGHGVAGILLFTTLIATIAYAATTGSCGTAACQAVIGINGAGAFFGFIGVILLGVTVGVYIYLLISGRGTKKSADPV</sequence>
<feature type="transmembrane region" description="Helical" evidence="1">
    <location>
        <begin position="65"/>
        <end position="87"/>
    </location>
</feature>
<gene>
    <name evidence="2" type="ORF">LOD99_16292</name>
</gene>
<dbReference type="Proteomes" id="UP001165289">
    <property type="component" value="Unassembled WGS sequence"/>
</dbReference>
<comment type="caution">
    <text evidence="2">The sequence shown here is derived from an EMBL/GenBank/DDBJ whole genome shotgun (WGS) entry which is preliminary data.</text>
</comment>
<evidence type="ECO:0000313" key="2">
    <source>
        <dbReference type="EMBL" id="KAI6656991.1"/>
    </source>
</evidence>
<name>A0AAV7K6U6_9METZ</name>
<keyword evidence="3" id="KW-1185">Reference proteome</keyword>
<feature type="transmembrane region" description="Helical" evidence="1">
    <location>
        <begin position="141"/>
        <end position="164"/>
    </location>
</feature>
<feature type="transmembrane region" description="Helical" evidence="1">
    <location>
        <begin position="99"/>
        <end position="121"/>
    </location>
</feature>
<dbReference type="EMBL" id="JAKMXF010000133">
    <property type="protein sequence ID" value="KAI6656991.1"/>
    <property type="molecule type" value="Genomic_DNA"/>
</dbReference>
<dbReference type="AlphaFoldDB" id="A0AAV7K6U6"/>
<feature type="transmembrane region" description="Helical" evidence="1">
    <location>
        <begin position="21"/>
        <end position="45"/>
    </location>
</feature>